<organism evidence="4 5">
    <name type="scientific">Amnibacterium kyonggiense</name>
    <dbReference type="NCBI Taxonomy" id="595671"/>
    <lineage>
        <taxon>Bacteria</taxon>
        <taxon>Bacillati</taxon>
        <taxon>Actinomycetota</taxon>
        <taxon>Actinomycetes</taxon>
        <taxon>Micrococcales</taxon>
        <taxon>Microbacteriaceae</taxon>
        <taxon>Amnibacterium</taxon>
    </lineage>
</organism>
<keyword evidence="1" id="KW-0328">Glycosyltransferase</keyword>
<protein>
    <submittedName>
        <fullName evidence="4">Glycosyltransferase involved in cell wall biosynthesis</fullName>
    </submittedName>
</protein>
<keyword evidence="5" id="KW-1185">Reference proteome</keyword>
<feature type="domain" description="Glycosyltransferase subfamily 4-like N-terminal" evidence="3">
    <location>
        <begin position="61"/>
        <end position="180"/>
    </location>
</feature>
<accession>A0A4R7FLQ1</accession>
<sequence>MTPPAPQGMRLVVDCRYVRRDGRHDGISRYTAGITGGLGRLVPLTMLIDDERQLELLPDLPWARTRPPTSLLEPLIPRVVNRLRPDVVFCPLQTSGSLGRRYGLVLTLHDLIYYRHRTPPAEFAWWVRFGWRLLYASYLPQRLLLNRADEVVTVSETVAGEIAEHRLTRRRVTVVPNAADGEPLAAAAPGPRERSIVYMGAFIGYKDVATLVRAAALLPGWTLHLASRIRPEERQRLERVAAGATLVFHDGVDDAEYARLLDRATALVTASRDEGFGLPVVEAMQRGVPVVLTDVPIFREVGGAAALYAPAGDAAAFAAAVRRLEEPGEWAARSAASLRQAATYSWDASAARLLPVLERVAAEHR</sequence>
<comment type="caution">
    <text evidence="4">The sequence shown here is derived from an EMBL/GenBank/DDBJ whole genome shotgun (WGS) entry which is preliminary data.</text>
</comment>
<dbReference type="PANTHER" id="PTHR46401">
    <property type="entry name" value="GLYCOSYLTRANSFERASE WBBK-RELATED"/>
    <property type="match status" value="1"/>
</dbReference>
<keyword evidence="2 4" id="KW-0808">Transferase</keyword>
<dbReference type="InterPro" id="IPR028098">
    <property type="entry name" value="Glyco_trans_4-like_N"/>
</dbReference>
<dbReference type="Pfam" id="PF13692">
    <property type="entry name" value="Glyco_trans_1_4"/>
    <property type="match status" value="1"/>
</dbReference>
<dbReference type="SUPFAM" id="SSF53756">
    <property type="entry name" value="UDP-Glycosyltransferase/glycogen phosphorylase"/>
    <property type="match status" value="1"/>
</dbReference>
<dbReference type="Proteomes" id="UP000295344">
    <property type="component" value="Unassembled WGS sequence"/>
</dbReference>
<evidence type="ECO:0000259" key="3">
    <source>
        <dbReference type="Pfam" id="PF13439"/>
    </source>
</evidence>
<evidence type="ECO:0000256" key="2">
    <source>
        <dbReference type="ARBA" id="ARBA00022679"/>
    </source>
</evidence>
<dbReference type="CDD" id="cd03809">
    <property type="entry name" value="GT4_MtfB-like"/>
    <property type="match status" value="1"/>
</dbReference>
<proteinExistence type="predicted"/>
<gene>
    <name evidence="4" type="ORF">CLV52_2295</name>
</gene>
<name>A0A4R7FLQ1_9MICO</name>
<dbReference type="Pfam" id="PF13439">
    <property type="entry name" value="Glyco_transf_4"/>
    <property type="match status" value="1"/>
</dbReference>
<evidence type="ECO:0000313" key="4">
    <source>
        <dbReference type="EMBL" id="TDS77351.1"/>
    </source>
</evidence>
<evidence type="ECO:0000256" key="1">
    <source>
        <dbReference type="ARBA" id="ARBA00022676"/>
    </source>
</evidence>
<dbReference type="AlphaFoldDB" id="A0A4R7FLQ1"/>
<dbReference type="EMBL" id="SOAM01000002">
    <property type="protein sequence ID" value="TDS77351.1"/>
    <property type="molecule type" value="Genomic_DNA"/>
</dbReference>
<evidence type="ECO:0000313" key="5">
    <source>
        <dbReference type="Proteomes" id="UP000295344"/>
    </source>
</evidence>
<dbReference type="PANTHER" id="PTHR46401:SF2">
    <property type="entry name" value="GLYCOSYLTRANSFERASE WBBK-RELATED"/>
    <property type="match status" value="1"/>
</dbReference>
<dbReference type="GO" id="GO:0016757">
    <property type="term" value="F:glycosyltransferase activity"/>
    <property type="evidence" value="ECO:0007669"/>
    <property type="project" value="UniProtKB-KW"/>
</dbReference>
<dbReference type="Gene3D" id="3.40.50.2000">
    <property type="entry name" value="Glycogen Phosphorylase B"/>
    <property type="match status" value="2"/>
</dbReference>
<reference evidence="4 5" key="1">
    <citation type="submission" date="2019-03" db="EMBL/GenBank/DDBJ databases">
        <title>Genomic Encyclopedia of Archaeal and Bacterial Type Strains, Phase II (KMG-II): from individual species to whole genera.</title>
        <authorList>
            <person name="Goeker M."/>
        </authorList>
    </citation>
    <scope>NUCLEOTIDE SEQUENCE [LARGE SCALE GENOMIC DNA]</scope>
    <source>
        <strain evidence="4 5">DSM 24782</strain>
    </source>
</reference>